<organism evidence="1 2">
    <name type="scientific">Portunus trituberculatus</name>
    <name type="common">Swimming crab</name>
    <name type="synonym">Neptunus trituberculatus</name>
    <dbReference type="NCBI Taxonomy" id="210409"/>
    <lineage>
        <taxon>Eukaryota</taxon>
        <taxon>Metazoa</taxon>
        <taxon>Ecdysozoa</taxon>
        <taxon>Arthropoda</taxon>
        <taxon>Crustacea</taxon>
        <taxon>Multicrustacea</taxon>
        <taxon>Malacostraca</taxon>
        <taxon>Eumalacostraca</taxon>
        <taxon>Eucarida</taxon>
        <taxon>Decapoda</taxon>
        <taxon>Pleocyemata</taxon>
        <taxon>Brachyura</taxon>
        <taxon>Eubrachyura</taxon>
        <taxon>Portunoidea</taxon>
        <taxon>Portunidae</taxon>
        <taxon>Portuninae</taxon>
        <taxon>Portunus</taxon>
    </lineage>
</organism>
<dbReference type="EMBL" id="VSRR010057912">
    <property type="protein sequence ID" value="MPC81756.1"/>
    <property type="molecule type" value="Genomic_DNA"/>
</dbReference>
<protein>
    <submittedName>
        <fullName evidence="1">Uncharacterized protein</fullName>
    </submittedName>
</protein>
<proteinExistence type="predicted"/>
<reference evidence="1 2" key="1">
    <citation type="submission" date="2019-05" db="EMBL/GenBank/DDBJ databases">
        <title>Another draft genome of Portunus trituberculatus and its Hox gene families provides insights of decapod evolution.</title>
        <authorList>
            <person name="Jeong J.-H."/>
            <person name="Song I."/>
            <person name="Kim S."/>
            <person name="Choi T."/>
            <person name="Kim D."/>
            <person name="Ryu S."/>
            <person name="Kim W."/>
        </authorList>
    </citation>
    <scope>NUCLEOTIDE SEQUENCE [LARGE SCALE GENOMIC DNA]</scope>
    <source>
        <tissue evidence="1">Muscle</tissue>
    </source>
</reference>
<keyword evidence="2" id="KW-1185">Reference proteome</keyword>
<evidence type="ECO:0000313" key="2">
    <source>
        <dbReference type="Proteomes" id="UP000324222"/>
    </source>
</evidence>
<name>A0A5B7IIF0_PORTR</name>
<sequence length="10" mass="1144">MRRRAPVAST</sequence>
<gene>
    <name evidence="1" type="ORF">E2C01_076389</name>
</gene>
<evidence type="ECO:0000313" key="1">
    <source>
        <dbReference type="EMBL" id="MPC81756.1"/>
    </source>
</evidence>
<dbReference type="Proteomes" id="UP000324222">
    <property type="component" value="Unassembled WGS sequence"/>
</dbReference>
<comment type="caution">
    <text evidence="1">The sequence shown here is derived from an EMBL/GenBank/DDBJ whole genome shotgun (WGS) entry which is preliminary data.</text>
</comment>
<accession>A0A5B7IIF0</accession>